<dbReference type="InterPro" id="IPR000007">
    <property type="entry name" value="Tubby_C"/>
</dbReference>
<gene>
    <name evidence="3" type="ORF">PSON_ATCC_30995.1.T1810009</name>
</gene>
<keyword evidence="4" id="KW-1185">Reference proteome</keyword>
<dbReference type="Pfam" id="PF01167">
    <property type="entry name" value="Tub"/>
    <property type="match status" value="1"/>
</dbReference>
<accession>A0A8S1RKR5</accession>
<organism evidence="3 4">
    <name type="scientific">Paramecium sonneborni</name>
    <dbReference type="NCBI Taxonomy" id="65129"/>
    <lineage>
        <taxon>Eukaryota</taxon>
        <taxon>Sar</taxon>
        <taxon>Alveolata</taxon>
        <taxon>Ciliophora</taxon>
        <taxon>Intramacronucleata</taxon>
        <taxon>Oligohymenophorea</taxon>
        <taxon>Peniculida</taxon>
        <taxon>Parameciidae</taxon>
        <taxon>Paramecium</taxon>
    </lineage>
</organism>
<dbReference type="AlphaFoldDB" id="A0A8S1RKR5"/>
<feature type="region of interest" description="Disordered" evidence="1">
    <location>
        <begin position="1"/>
        <end position="31"/>
    </location>
</feature>
<dbReference type="PANTHER" id="PTHR16517:SF7">
    <property type="entry name" value="PROTEIN KING TUBBY"/>
    <property type="match status" value="1"/>
</dbReference>
<dbReference type="PANTHER" id="PTHR16517">
    <property type="entry name" value="TUBBY-RELATED"/>
    <property type="match status" value="1"/>
</dbReference>
<evidence type="ECO:0000313" key="4">
    <source>
        <dbReference type="Proteomes" id="UP000692954"/>
    </source>
</evidence>
<dbReference type="EMBL" id="CAJJDN010000181">
    <property type="protein sequence ID" value="CAD8127882.1"/>
    <property type="molecule type" value="Genomic_DNA"/>
</dbReference>
<evidence type="ECO:0000313" key="3">
    <source>
        <dbReference type="EMBL" id="CAD8127882.1"/>
    </source>
</evidence>
<dbReference type="OrthoDB" id="8775810at2759"/>
<proteinExistence type="predicted"/>
<protein>
    <recommendedName>
        <fullName evidence="2">Tubby C-terminal domain-containing protein</fullName>
    </recommendedName>
</protein>
<comment type="caution">
    <text evidence="3">The sequence shown here is derived from an EMBL/GenBank/DDBJ whole genome shotgun (WGS) entry which is preliminary data.</text>
</comment>
<name>A0A8S1RKR5_9CILI</name>
<dbReference type="Proteomes" id="UP000692954">
    <property type="component" value="Unassembled WGS sequence"/>
</dbReference>
<feature type="compositionally biased region" description="Low complexity" evidence="1">
    <location>
        <begin position="1"/>
        <end position="20"/>
    </location>
</feature>
<evidence type="ECO:0000259" key="2">
    <source>
        <dbReference type="Pfam" id="PF01167"/>
    </source>
</evidence>
<evidence type="ECO:0000256" key="1">
    <source>
        <dbReference type="SAM" id="MobiDB-lite"/>
    </source>
</evidence>
<reference evidence="3" key="1">
    <citation type="submission" date="2021-01" db="EMBL/GenBank/DDBJ databases">
        <authorList>
            <consortium name="Genoscope - CEA"/>
            <person name="William W."/>
        </authorList>
    </citation>
    <scope>NUCLEOTIDE SEQUENCE</scope>
</reference>
<sequence length="436" mass="51448">MNQNGSDNNDNITIFNSNNNGQAYQQQKRKQLPSLNTQNQNYEPGMHHINSDGQSLHQIRLGRHKTFAEIIEIQKQQELKKQIEQDENPIPSIQRFKSSQDIYQRENHNSSAFQIKSEISEHGNQKKQQLQQDQPQLFQIIENNCQQQSQSQLQPPLSSPNHNQLFEYPFPQNLDIQYVKDQMDNPEKRSQFFITPLIQNRTLQCYIKIDKSGLARFYPIYHVYTTEEDIYLFSAKKVAMKTKSNYIISMDKKEFSINDSNFLGKVKSNFLGTEFILWDKGKNFKKCQENSNQIRKQLGIVYYENRIMQSKGPRKMLVLLPKVEQNISKIFQPRQNNEGIQYDYQNTQREYIEEFINKPPSWDPQMKEHVLDFYGRVEKPSVKNFQLVKPNNHQFIHLQFGSAEDLVFNLDFCYPLSPLQAFQICITSLDFKFACE</sequence>
<feature type="domain" description="Tubby C-terminal" evidence="2">
    <location>
        <begin position="195"/>
        <end position="430"/>
    </location>
</feature>